<protein>
    <submittedName>
        <fullName evidence="2">Uncharacterized protein</fullName>
    </submittedName>
</protein>
<dbReference type="Proteomes" id="UP001480595">
    <property type="component" value="Unassembled WGS sequence"/>
</dbReference>
<evidence type="ECO:0000256" key="1">
    <source>
        <dbReference type="SAM" id="MobiDB-lite"/>
    </source>
</evidence>
<accession>A0ABR1VCE2</accession>
<sequence length="155" mass="17980">MDLTTYLDKWDNPLPISSTKARRRREEMVRHCANVPGWEGKIKMIVTAEHHVCRFLWELHHHGKIPENRFNWLVDQVLFRFAEARVQPGVTMAMLAEILGPMPPMRVDYKVEKPSGVWDKYEGIMLERTAREKEKQQQQKSESPSASAATAAPQK</sequence>
<feature type="compositionally biased region" description="Low complexity" evidence="1">
    <location>
        <begin position="138"/>
        <end position="155"/>
    </location>
</feature>
<keyword evidence="3" id="KW-1185">Reference proteome</keyword>
<dbReference type="RefSeq" id="XP_066716170.1">
    <property type="nucleotide sequence ID" value="XM_066856901.1"/>
</dbReference>
<gene>
    <name evidence="2" type="ORF">PG994_005492</name>
</gene>
<evidence type="ECO:0000313" key="3">
    <source>
        <dbReference type="Proteomes" id="UP001480595"/>
    </source>
</evidence>
<reference evidence="2 3" key="1">
    <citation type="submission" date="2023-01" db="EMBL/GenBank/DDBJ databases">
        <title>Analysis of 21 Apiospora genomes using comparative genomics revels a genus with tremendous synthesis potential of carbohydrate active enzymes and secondary metabolites.</title>
        <authorList>
            <person name="Sorensen T."/>
        </authorList>
    </citation>
    <scope>NUCLEOTIDE SEQUENCE [LARGE SCALE GENOMIC DNA]</scope>
    <source>
        <strain evidence="2 3">CBS 135458</strain>
    </source>
</reference>
<proteinExistence type="predicted"/>
<dbReference type="GeneID" id="92089964"/>
<organism evidence="2 3">
    <name type="scientific">Apiospora phragmitis</name>
    <dbReference type="NCBI Taxonomy" id="2905665"/>
    <lineage>
        <taxon>Eukaryota</taxon>
        <taxon>Fungi</taxon>
        <taxon>Dikarya</taxon>
        <taxon>Ascomycota</taxon>
        <taxon>Pezizomycotina</taxon>
        <taxon>Sordariomycetes</taxon>
        <taxon>Xylariomycetidae</taxon>
        <taxon>Amphisphaeriales</taxon>
        <taxon>Apiosporaceae</taxon>
        <taxon>Apiospora</taxon>
    </lineage>
</organism>
<dbReference type="EMBL" id="JAQQWL010000006">
    <property type="protein sequence ID" value="KAK8068876.1"/>
    <property type="molecule type" value="Genomic_DNA"/>
</dbReference>
<comment type="caution">
    <text evidence="2">The sequence shown here is derived from an EMBL/GenBank/DDBJ whole genome shotgun (WGS) entry which is preliminary data.</text>
</comment>
<name>A0ABR1VCE2_9PEZI</name>
<feature type="compositionally biased region" description="Basic and acidic residues" evidence="1">
    <location>
        <begin position="128"/>
        <end position="137"/>
    </location>
</feature>
<evidence type="ECO:0000313" key="2">
    <source>
        <dbReference type="EMBL" id="KAK8068876.1"/>
    </source>
</evidence>
<feature type="region of interest" description="Disordered" evidence="1">
    <location>
        <begin position="128"/>
        <end position="155"/>
    </location>
</feature>